<dbReference type="AlphaFoldDB" id="A0A383S8V0"/>
<accession>A0A383S8V0</accession>
<sequence>MSADQSVRALSFERDGLRIRGELHLPAGDGPFPAAICSHGFGATSARCEPYARFLTAHGVACYLFDFCGGSRHSRSDGSLRDQSVLTEVADLEAVLGGIRTQPLVRPDEVFLVGASQGGYVSGIVAARHPHAVRGLVMLYPALVIPDDAHERYASLDEVPEDPVLFGVPVGRRYYVDAWGLDPARDLVGYAGGVLIVHGEQDEFVPIRYSERAVGHYPHARLVPIPGAGHGFHGEALRTAEQEILELIATALGRA</sequence>
<dbReference type="InterPro" id="IPR029058">
    <property type="entry name" value="AB_hydrolase_fold"/>
</dbReference>
<dbReference type="PANTHER" id="PTHR43265:SF1">
    <property type="entry name" value="ESTERASE ESTD"/>
    <property type="match status" value="1"/>
</dbReference>
<evidence type="ECO:0000313" key="3">
    <source>
        <dbReference type="EMBL" id="SYZ34420.1"/>
    </source>
</evidence>
<dbReference type="Pfam" id="PF12146">
    <property type="entry name" value="Hydrolase_4"/>
    <property type="match status" value="1"/>
</dbReference>
<reference evidence="2 5" key="3">
    <citation type="submission" date="2018-10" db="EMBL/GenBank/DDBJ databases">
        <title>Propionibacterium australiense Genome Sequencing and Assembly.</title>
        <authorList>
            <person name="Bernier A.-M."/>
            <person name="Bernard K."/>
        </authorList>
    </citation>
    <scope>NUCLEOTIDE SEQUENCE [LARGE SCALE GENOMIC DNA]</scope>
    <source>
        <strain evidence="2 5">NML98A078</strain>
    </source>
</reference>
<proteinExistence type="predicted"/>
<dbReference type="EMBL" id="RCIW01000007">
    <property type="protein sequence ID" value="RLP10764.1"/>
    <property type="molecule type" value="Genomic_DNA"/>
</dbReference>
<dbReference type="RefSeq" id="WP_119162730.1">
    <property type="nucleotide sequence ID" value="NZ_LR134442.1"/>
</dbReference>
<dbReference type="SUPFAM" id="SSF53474">
    <property type="entry name" value="alpha/beta-Hydrolases"/>
    <property type="match status" value="1"/>
</dbReference>
<evidence type="ECO:0000259" key="1">
    <source>
        <dbReference type="Pfam" id="PF12146"/>
    </source>
</evidence>
<dbReference type="Proteomes" id="UP000263928">
    <property type="component" value="Unassembled WGS sequence"/>
</dbReference>
<keyword evidence="3" id="KW-0378">Hydrolase</keyword>
<evidence type="ECO:0000313" key="2">
    <source>
        <dbReference type="EMBL" id="RLP10764.1"/>
    </source>
</evidence>
<protein>
    <submittedName>
        <fullName evidence="3">Alpha/Beta hydrolase fold</fullName>
    </submittedName>
    <submittedName>
        <fullName evidence="2">Alpha/beta fold hydrolase</fullName>
    </submittedName>
</protein>
<dbReference type="InterPro" id="IPR053145">
    <property type="entry name" value="AB_hydrolase_Est10"/>
</dbReference>
<dbReference type="OrthoDB" id="63034at2"/>
<evidence type="ECO:0000313" key="4">
    <source>
        <dbReference type="Proteomes" id="UP000263928"/>
    </source>
</evidence>
<name>A0A383S8V0_9ACTN</name>
<reference evidence="4" key="1">
    <citation type="submission" date="2018-08" db="EMBL/GenBank/DDBJ databases">
        <authorList>
            <person name="Hornung B."/>
        </authorList>
    </citation>
    <scope>NUCLEOTIDE SEQUENCE [LARGE SCALE GENOMIC DNA]</scope>
</reference>
<dbReference type="EMBL" id="UNQJ01000025">
    <property type="protein sequence ID" value="SYZ34420.1"/>
    <property type="molecule type" value="Genomic_DNA"/>
</dbReference>
<organism evidence="3 4">
    <name type="scientific">Propionibacterium australiense</name>
    <dbReference type="NCBI Taxonomy" id="119981"/>
    <lineage>
        <taxon>Bacteria</taxon>
        <taxon>Bacillati</taxon>
        <taxon>Actinomycetota</taxon>
        <taxon>Actinomycetes</taxon>
        <taxon>Propionibacteriales</taxon>
        <taxon>Propionibacteriaceae</taxon>
        <taxon>Propionibacterium</taxon>
    </lineage>
</organism>
<dbReference type="PANTHER" id="PTHR43265">
    <property type="entry name" value="ESTERASE ESTD"/>
    <property type="match status" value="1"/>
</dbReference>
<dbReference type="GO" id="GO:0052689">
    <property type="term" value="F:carboxylic ester hydrolase activity"/>
    <property type="evidence" value="ECO:0007669"/>
    <property type="project" value="TreeGrafter"/>
</dbReference>
<dbReference type="Proteomes" id="UP000279336">
    <property type="component" value="Unassembled WGS sequence"/>
</dbReference>
<dbReference type="InterPro" id="IPR022742">
    <property type="entry name" value="Hydrolase_4"/>
</dbReference>
<keyword evidence="4" id="KW-1185">Reference proteome</keyword>
<dbReference type="Gene3D" id="3.40.50.1820">
    <property type="entry name" value="alpha/beta hydrolase"/>
    <property type="match status" value="1"/>
</dbReference>
<reference evidence="3" key="2">
    <citation type="submission" date="2018-08" db="EMBL/GenBank/DDBJ databases">
        <authorList>
            <person name="Ferrada E.E."/>
            <person name="Latorre B.A."/>
        </authorList>
    </citation>
    <scope>NUCLEOTIDE SEQUENCE [LARGE SCALE GENOMIC DNA]</scope>
    <source>
        <strain evidence="3">Propionibacterium_australiense1</strain>
    </source>
</reference>
<feature type="domain" description="Serine aminopeptidase S33" evidence="1">
    <location>
        <begin position="36"/>
        <end position="148"/>
    </location>
</feature>
<gene>
    <name evidence="2" type="ORF">D7U36_05615</name>
    <name evidence="3" type="ORF">PROPAUS_2432</name>
</gene>
<evidence type="ECO:0000313" key="5">
    <source>
        <dbReference type="Proteomes" id="UP000279336"/>
    </source>
</evidence>